<name>D5AC65_PICSI</name>
<organism evidence="1">
    <name type="scientific">Picea sitchensis</name>
    <name type="common">Sitka spruce</name>
    <name type="synonym">Pinus sitchensis</name>
    <dbReference type="NCBI Taxonomy" id="3332"/>
    <lineage>
        <taxon>Eukaryota</taxon>
        <taxon>Viridiplantae</taxon>
        <taxon>Streptophyta</taxon>
        <taxon>Embryophyta</taxon>
        <taxon>Tracheophyta</taxon>
        <taxon>Spermatophyta</taxon>
        <taxon>Pinopsida</taxon>
        <taxon>Pinidae</taxon>
        <taxon>Conifers I</taxon>
        <taxon>Pinales</taxon>
        <taxon>Pinaceae</taxon>
        <taxon>Picea</taxon>
    </lineage>
</organism>
<accession>D5AC65</accession>
<sequence length="42" mass="5249">MTEILIIRGFFFNFPIHQLNSRHLDFGCFFFRFYNHPFMAYL</sequence>
<dbReference type="AlphaFoldDB" id="D5AC65"/>
<reference evidence="1" key="1">
    <citation type="submission" date="2010-04" db="EMBL/GenBank/DDBJ databases">
        <authorList>
            <person name="Reid K.E."/>
            <person name="Liao N."/>
            <person name="Chan S."/>
            <person name="Docking R."/>
            <person name="Taylor G."/>
            <person name="Moore R."/>
            <person name="Mayo M."/>
            <person name="Munro S."/>
            <person name="King J."/>
            <person name="Yanchuk A."/>
            <person name="Holt R."/>
            <person name="Jones S."/>
            <person name="Marra M."/>
            <person name="Ritland C.E."/>
            <person name="Ritland K."/>
            <person name="Bohlmann J."/>
        </authorList>
    </citation>
    <scope>NUCLEOTIDE SEQUENCE</scope>
    <source>
        <tissue evidence="1">Bud</tissue>
    </source>
</reference>
<dbReference type="EMBL" id="BT123838">
    <property type="protein sequence ID" value="ADE77134.1"/>
    <property type="molecule type" value="mRNA"/>
</dbReference>
<evidence type="ECO:0000313" key="1">
    <source>
        <dbReference type="EMBL" id="ADE77134.1"/>
    </source>
</evidence>
<proteinExistence type="evidence at transcript level"/>
<protein>
    <submittedName>
        <fullName evidence="1">Uncharacterized protein</fullName>
    </submittedName>
</protein>